<dbReference type="STRING" id="1300222.I532_16653"/>
<feature type="transmembrane region" description="Helical" evidence="1">
    <location>
        <begin position="883"/>
        <end position="905"/>
    </location>
</feature>
<evidence type="ECO:0000313" key="2">
    <source>
        <dbReference type="EMBL" id="EMT51573.1"/>
    </source>
</evidence>
<dbReference type="SUPFAM" id="SSF82714">
    <property type="entry name" value="Multidrug efflux transporter AcrB TolC docking domain, DN and DC subdomains"/>
    <property type="match status" value="2"/>
</dbReference>
<dbReference type="Gene3D" id="3.30.70.1320">
    <property type="entry name" value="Multidrug efflux transporter AcrB pore domain like"/>
    <property type="match status" value="1"/>
</dbReference>
<keyword evidence="1" id="KW-0812">Transmembrane</keyword>
<dbReference type="GO" id="GO:0042910">
    <property type="term" value="F:xenobiotic transmembrane transporter activity"/>
    <property type="evidence" value="ECO:0007669"/>
    <property type="project" value="TreeGrafter"/>
</dbReference>
<feature type="transmembrane region" description="Helical" evidence="1">
    <location>
        <begin position="389"/>
        <end position="408"/>
    </location>
</feature>
<feature type="transmembrane region" description="Helical" evidence="1">
    <location>
        <begin position="524"/>
        <end position="544"/>
    </location>
</feature>
<gene>
    <name evidence="2" type="ORF">I532_16653</name>
</gene>
<feature type="transmembrane region" description="Helical" evidence="1">
    <location>
        <begin position="358"/>
        <end position="377"/>
    </location>
</feature>
<dbReference type="SUPFAM" id="SSF82693">
    <property type="entry name" value="Multidrug efflux transporter AcrB pore domain, PN1, PN2, PC1 and PC2 subdomains"/>
    <property type="match status" value="3"/>
</dbReference>
<dbReference type="PANTHER" id="PTHR32063:SF0">
    <property type="entry name" value="SWARMING MOTILITY PROTEIN SWRC"/>
    <property type="match status" value="1"/>
</dbReference>
<dbReference type="OrthoDB" id="9757876at2"/>
<feature type="transmembrane region" description="Helical" evidence="1">
    <location>
        <begin position="429"/>
        <end position="449"/>
    </location>
</feature>
<proteinExistence type="predicted"/>
<dbReference type="SUPFAM" id="SSF82866">
    <property type="entry name" value="Multidrug efflux transporter AcrB transmembrane domain"/>
    <property type="match status" value="2"/>
</dbReference>
<feature type="transmembrane region" description="Helical" evidence="1">
    <location>
        <begin position="961"/>
        <end position="981"/>
    </location>
</feature>
<feature type="transmembrane region" description="Helical" evidence="1">
    <location>
        <begin position="860"/>
        <end position="876"/>
    </location>
</feature>
<feature type="transmembrane region" description="Helical" evidence="1">
    <location>
        <begin position="993"/>
        <end position="1016"/>
    </location>
</feature>
<dbReference type="InterPro" id="IPR001036">
    <property type="entry name" value="Acrflvin-R"/>
</dbReference>
<feature type="transmembrane region" description="Helical" evidence="1">
    <location>
        <begin position="911"/>
        <end position="940"/>
    </location>
</feature>
<dbReference type="Gene3D" id="1.20.1640.10">
    <property type="entry name" value="Multidrug efflux transporter AcrB transmembrane domain"/>
    <property type="match status" value="2"/>
</dbReference>
<dbReference type="InterPro" id="IPR027463">
    <property type="entry name" value="AcrB_DN_DC_subdom"/>
</dbReference>
<reference evidence="2 3" key="1">
    <citation type="submission" date="2013-03" db="EMBL/GenBank/DDBJ databases">
        <title>Assembly of a new bacterial strain Brevibacillus borstelensis AK1.</title>
        <authorList>
            <person name="Rajan I."/>
            <person name="PoliReddy D."/>
            <person name="Sugumar T."/>
            <person name="Rathinam K."/>
            <person name="Alqarawi S."/>
            <person name="Khalil A.B."/>
            <person name="Sivakumar N."/>
        </authorList>
    </citation>
    <scope>NUCLEOTIDE SEQUENCE [LARGE SCALE GENOMIC DNA]</scope>
    <source>
        <strain evidence="2 3">AK1</strain>
    </source>
</reference>
<dbReference type="PATRIC" id="fig|1300222.3.peg.3487"/>
<name>M8DDQ4_9BACL</name>
<evidence type="ECO:0000313" key="3">
    <source>
        <dbReference type="Proteomes" id="UP000012081"/>
    </source>
</evidence>
<dbReference type="PANTHER" id="PTHR32063">
    <property type="match status" value="1"/>
</dbReference>
<dbReference type="RefSeq" id="WP_003389610.1">
    <property type="nucleotide sequence ID" value="NZ_APBN01000007.1"/>
</dbReference>
<dbReference type="Gene3D" id="3.30.70.1430">
    <property type="entry name" value="Multidrug efflux transporter AcrB pore domain"/>
    <property type="match status" value="2"/>
</dbReference>
<dbReference type="Proteomes" id="UP000012081">
    <property type="component" value="Unassembled WGS sequence"/>
</dbReference>
<comment type="caution">
    <text evidence="2">The sequence shown here is derived from an EMBL/GenBank/DDBJ whole genome shotgun (WGS) entry which is preliminary data.</text>
</comment>
<dbReference type="Gene3D" id="3.30.70.1440">
    <property type="entry name" value="Multidrug efflux transporter AcrB pore domain"/>
    <property type="match status" value="1"/>
</dbReference>
<keyword evidence="3" id="KW-1185">Reference proteome</keyword>
<sequence>MHISDHSIRRPVTVMMGILMVVILGILSLTRIPIDLYPPIEIPTVAVTTSYSGVGPKEMENLVTKPIEQAVATVAGIKSVTSISREGSSQVIVEFGYGTDIDGTVAEIQQKVERARRSLPDDADSPTVMRFDPNSSPVLTLALSSEMTADQLRSFVDEQIVPYLERVDGVASVTVSGGLEREITVRVDPGKLEQYGITLADISQQLRNQNIDSPGGTITEGGTTYTVRSVGKLASIDDIKKVSIPLRGEGQVFLEDVALITDGYKAVTIESKMDGQPTVTLSIMKQSGTNTVAVVDQINQELEKLQGTLSANLKVFSISDQSAFIRASINTLVHDTLIGGILAIFIIWFFLKSISNTLIIGTAIPISVIATFALMFFTDMSINTMSLGGLTLGIGMIVDDAIVVLENIHRHREKGLSIKEAAVSGTKEVAMPVIAATLTTVAVFFPIVFVEGVTAQLFKDMGVTVSFALLASLVVSLTVTPMLAAKWTASHAKKLSHEEADAKSRLVQFYKRVLAWSLGHRKSVIAIGLASLVAGAGLVPFIGMEVMPTSDQGQVNISISLPNGTELEKTREVLTKANEIVSHVPEAKTIFSTLGSANATRGGNANSSAASFLLILSDSSERSRTTAEVVDDLRNKLNRFPGARVRISETGGMMLPGMGGQGFSGGSSPISYALRGNDEATLKDLAERLTAAISEVDGIREADNTLEESRPEIQIKLDRIKAAGLGITQSSLTSTIQTALRDQVATRMEAGGSEIDITLKLDKEGQASMQDIENLLITTPKGEVVQVKDVATVAIAGGPQAIQRYNQARVVNVTGMLAPGRDLGSVAEEVNRVVANFPVPPGYVIEQQGQNQQLDETTQGMILAFGLAVVLVYIILAAQFESLVYPLSIMLSVPLSFFGASFSLWMTGRTLSIPAFIGIILLTGIVVRNAIVLIDFINILRRQGMERSEAILTASPIRLRPILMTTLCTVLGLFPLALGIGEGGESQSPMATVVIGGLLFSTMLTLIVIPVVYTILDDFSGRLKKLSNIFRPSRKLKTASIEK</sequence>
<keyword evidence="1" id="KW-1133">Transmembrane helix</keyword>
<dbReference type="GO" id="GO:0005886">
    <property type="term" value="C:plasma membrane"/>
    <property type="evidence" value="ECO:0007669"/>
    <property type="project" value="TreeGrafter"/>
</dbReference>
<organism evidence="2 3">
    <name type="scientific">Brevibacillus borstelensis AK1</name>
    <dbReference type="NCBI Taxonomy" id="1300222"/>
    <lineage>
        <taxon>Bacteria</taxon>
        <taxon>Bacillati</taxon>
        <taxon>Bacillota</taxon>
        <taxon>Bacilli</taxon>
        <taxon>Bacillales</taxon>
        <taxon>Paenibacillaceae</taxon>
        <taxon>Brevibacillus</taxon>
    </lineage>
</organism>
<dbReference type="Gene3D" id="3.30.2090.10">
    <property type="entry name" value="Multidrug efflux transporter AcrB TolC docking domain, DN and DC subdomains"/>
    <property type="match status" value="2"/>
</dbReference>
<protein>
    <submittedName>
        <fullName evidence="2">Acriflavin resistance protein</fullName>
    </submittedName>
</protein>
<dbReference type="PRINTS" id="PR00702">
    <property type="entry name" value="ACRIFLAVINRP"/>
</dbReference>
<accession>M8DDQ4</accession>
<dbReference type="EMBL" id="APBN01000007">
    <property type="protein sequence ID" value="EMT51573.1"/>
    <property type="molecule type" value="Genomic_DNA"/>
</dbReference>
<dbReference type="Pfam" id="PF00873">
    <property type="entry name" value="ACR_tran"/>
    <property type="match status" value="1"/>
</dbReference>
<feature type="transmembrane region" description="Helical" evidence="1">
    <location>
        <begin position="12"/>
        <end position="34"/>
    </location>
</feature>
<keyword evidence="1" id="KW-0472">Membrane</keyword>
<evidence type="ECO:0000256" key="1">
    <source>
        <dbReference type="SAM" id="Phobius"/>
    </source>
</evidence>
<dbReference type="AlphaFoldDB" id="M8DDQ4"/>
<feature type="transmembrane region" description="Helical" evidence="1">
    <location>
        <begin position="461"/>
        <end position="484"/>
    </location>
</feature>
<feature type="transmembrane region" description="Helical" evidence="1">
    <location>
        <begin position="332"/>
        <end position="351"/>
    </location>
</feature>